<dbReference type="Proteomes" id="UP000219994">
    <property type="component" value="Unassembled WGS sequence"/>
</dbReference>
<proteinExistence type="predicted"/>
<accession>A0A2A6FT01</accession>
<dbReference type="AlphaFoldDB" id="A0A2A6FT01"/>
<name>A0A2A6FT01_9MICO</name>
<sequence length="230" mass="25200">MEDDGCGVTCSAGNQRDGAVLGKTVCSAVFVVLLAVGLVACSSEEGESAGSSTSEMVVKISPDPEVPDPPAVIPEFTGPWADEFAEFYRKTTSDLVRQILAKGHITDQDFAQTESLYRKCMLNEGFLDEGRGAKPLNHATAEMSIDQIQQVWKRCDQDHSLISTLRYDMARNPQHLNEDEIMVACLVKKKLVPASYTAKDYRHDWETNAHDADSPAFHECSLDPLGLGYG</sequence>
<evidence type="ECO:0000313" key="1">
    <source>
        <dbReference type="EMBL" id="PDQ35746.1"/>
    </source>
</evidence>
<protein>
    <submittedName>
        <fullName evidence="1">Uncharacterized protein</fullName>
    </submittedName>
</protein>
<comment type="caution">
    <text evidence="1">The sequence shown here is derived from an EMBL/GenBank/DDBJ whole genome shotgun (WGS) entry which is preliminary data.</text>
</comment>
<evidence type="ECO:0000313" key="2">
    <source>
        <dbReference type="Proteomes" id="UP000219994"/>
    </source>
</evidence>
<dbReference type="EMBL" id="NAEP01000028">
    <property type="protein sequence ID" value="PDQ35746.1"/>
    <property type="molecule type" value="Genomic_DNA"/>
</dbReference>
<reference evidence="2" key="1">
    <citation type="submission" date="2017-03" db="EMBL/GenBank/DDBJ databases">
        <authorList>
            <person name="Lund M.B."/>
        </authorList>
    </citation>
    <scope>NUCLEOTIDE SEQUENCE [LARGE SCALE GENOMIC DNA]</scope>
</reference>
<organism evidence="1 2">
    <name type="scientific">Candidatus Lumbricidiphila eiseniae</name>
    <dbReference type="NCBI Taxonomy" id="1969409"/>
    <lineage>
        <taxon>Bacteria</taxon>
        <taxon>Bacillati</taxon>
        <taxon>Actinomycetota</taxon>
        <taxon>Actinomycetes</taxon>
        <taxon>Micrococcales</taxon>
        <taxon>Microbacteriaceae</taxon>
        <taxon>Candidatus Lumbricidiphila</taxon>
    </lineage>
</organism>
<gene>
    <name evidence="1" type="ORF">B5766_04640</name>
</gene>